<sequence length="324" mass="36807">MADELQNCIAELTALDQKYSQHKQEFEKWKSENSRQQGTESYNTYIAQFHTWEQGILRKKEDLIKKKTNLESVVAGPENVDSILDELLDQLTPVEFMLSLMQMNIANPPFMEEFVEIFTQIQKGVLPMAAAHGQFNPAVVPTSTLHAPPISFANYPPPASSSSFPSRSSWPVSQPVRPSSPLLEYQNPSKMPFRDFSQQCLIFPLYGRFSQGQSLFYFVCAFILCSLSGYAQGAAHVGRFTTAKLTDPFSLFGGMFEYVSGANFFGEIAEWFGYFLFTRTLAGFALFFFSASNLGPRAFHHHKDYLKKFPNYPKNRRALIPYLI</sequence>
<evidence type="ECO:0000256" key="4">
    <source>
        <dbReference type="ARBA" id="ARBA00022692"/>
    </source>
</evidence>
<keyword evidence="7" id="KW-0492">Microsome</keyword>
<evidence type="ECO:0000256" key="10">
    <source>
        <dbReference type="ARBA" id="ARBA00023002"/>
    </source>
</evidence>
<gene>
    <name evidence="16" type="ORF">WR25_11014</name>
</gene>
<keyword evidence="11" id="KW-0443">Lipid metabolism</keyword>
<feature type="domain" description="3-oxo-5-alpha-steroid 4-dehydrogenase C-terminal" evidence="15">
    <location>
        <begin position="252"/>
        <end position="323"/>
    </location>
</feature>
<keyword evidence="8" id="KW-0521">NADP</keyword>
<organism evidence="16 17">
    <name type="scientific">Diploscapter pachys</name>
    <dbReference type="NCBI Taxonomy" id="2018661"/>
    <lineage>
        <taxon>Eukaryota</taxon>
        <taxon>Metazoa</taxon>
        <taxon>Ecdysozoa</taxon>
        <taxon>Nematoda</taxon>
        <taxon>Chromadorea</taxon>
        <taxon>Rhabditida</taxon>
        <taxon>Rhabditina</taxon>
        <taxon>Rhabditomorpha</taxon>
        <taxon>Rhabditoidea</taxon>
        <taxon>Rhabditidae</taxon>
        <taxon>Diploscapter</taxon>
    </lineage>
</organism>
<keyword evidence="4 14" id="KW-0812">Transmembrane</keyword>
<evidence type="ECO:0000313" key="17">
    <source>
        <dbReference type="Proteomes" id="UP000218231"/>
    </source>
</evidence>
<keyword evidence="17" id="KW-1185">Reference proteome</keyword>
<evidence type="ECO:0000259" key="15">
    <source>
        <dbReference type="Pfam" id="PF02544"/>
    </source>
</evidence>
<evidence type="ECO:0000256" key="3">
    <source>
        <dbReference type="ARBA" id="ARBA00007742"/>
    </source>
</evidence>
<protein>
    <recommendedName>
        <fullName evidence="15">3-oxo-5-alpha-steroid 4-dehydrogenase C-terminal domain-containing protein</fullName>
    </recommendedName>
</protein>
<dbReference type="PROSITE" id="PS50244">
    <property type="entry name" value="S5A_REDUCTASE"/>
    <property type="match status" value="1"/>
</dbReference>
<accession>A0A2A2K2W0</accession>
<dbReference type="InterPro" id="IPR039357">
    <property type="entry name" value="SRD5A/TECR"/>
</dbReference>
<proteinExistence type="inferred from homology"/>
<feature type="coiled-coil region" evidence="13">
    <location>
        <begin position="5"/>
        <end position="32"/>
    </location>
</feature>
<evidence type="ECO:0000256" key="6">
    <source>
        <dbReference type="ARBA" id="ARBA00022824"/>
    </source>
</evidence>
<evidence type="ECO:0000256" key="2">
    <source>
        <dbReference type="ARBA" id="ARBA00004524"/>
    </source>
</evidence>
<dbReference type="InterPro" id="IPR001104">
    <property type="entry name" value="3-oxo-5_a-steroid_4-DH_C"/>
</dbReference>
<evidence type="ECO:0000256" key="12">
    <source>
        <dbReference type="ARBA" id="ARBA00023136"/>
    </source>
</evidence>
<evidence type="ECO:0000256" key="5">
    <source>
        <dbReference type="ARBA" id="ARBA00022782"/>
    </source>
</evidence>
<keyword evidence="12 14" id="KW-0472">Membrane</keyword>
<keyword evidence="9 14" id="KW-1133">Transmembrane helix</keyword>
<dbReference type="EMBL" id="LIAE01009784">
    <property type="protein sequence ID" value="PAV68251.1"/>
    <property type="molecule type" value="Genomic_DNA"/>
</dbReference>
<dbReference type="Pfam" id="PF02544">
    <property type="entry name" value="Steroid_dh"/>
    <property type="match status" value="1"/>
</dbReference>
<dbReference type="Proteomes" id="UP000218231">
    <property type="component" value="Unassembled WGS sequence"/>
</dbReference>
<dbReference type="STRING" id="2018661.A0A2A2K2W0"/>
<dbReference type="PANTHER" id="PTHR10556:SF57">
    <property type="entry name" value="3-OXO-5-ALPHA-STEROID 4-DEHYDROGENASE 1"/>
    <property type="match status" value="1"/>
</dbReference>
<evidence type="ECO:0000256" key="11">
    <source>
        <dbReference type="ARBA" id="ARBA00023098"/>
    </source>
</evidence>
<keyword evidence="13" id="KW-0175">Coiled coil</keyword>
<reference evidence="16 17" key="1">
    <citation type="journal article" date="2017" name="Curr. Biol.">
        <title>Genome architecture and evolution of a unichromosomal asexual nematode.</title>
        <authorList>
            <person name="Fradin H."/>
            <person name="Zegar C."/>
            <person name="Gutwein M."/>
            <person name="Lucas J."/>
            <person name="Kovtun M."/>
            <person name="Corcoran D."/>
            <person name="Baugh L.R."/>
            <person name="Kiontke K."/>
            <person name="Gunsalus K."/>
            <person name="Fitch D.H."/>
            <person name="Piano F."/>
        </authorList>
    </citation>
    <scope>NUCLEOTIDE SEQUENCE [LARGE SCALE GENOMIC DNA]</scope>
    <source>
        <strain evidence="16">PF1309</strain>
    </source>
</reference>
<dbReference type="GO" id="GO:0005789">
    <property type="term" value="C:endoplasmic reticulum membrane"/>
    <property type="evidence" value="ECO:0007669"/>
    <property type="project" value="UniProtKB-SubCell"/>
</dbReference>
<dbReference type="GO" id="GO:0030154">
    <property type="term" value="P:cell differentiation"/>
    <property type="evidence" value="ECO:0007669"/>
    <property type="project" value="UniProtKB-KW"/>
</dbReference>
<feature type="transmembrane region" description="Helical" evidence="14">
    <location>
        <begin position="215"/>
        <end position="235"/>
    </location>
</feature>
<comment type="subcellular location">
    <subcellularLocation>
        <location evidence="1">Endoplasmic reticulum membrane</location>
        <topology evidence="1">Multi-pass membrane protein</topology>
    </subcellularLocation>
    <subcellularLocation>
        <location evidence="2">Microsome membrane</location>
    </subcellularLocation>
</comment>
<dbReference type="PANTHER" id="PTHR10556">
    <property type="entry name" value="3-OXO-5-ALPHA-STEROID 4-DEHYDROGENASE"/>
    <property type="match status" value="1"/>
</dbReference>
<dbReference type="OrthoDB" id="5793875at2759"/>
<evidence type="ECO:0000256" key="13">
    <source>
        <dbReference type="SAM" id="Coils"/>
    </source>
</evidence>
<evidence type="ECO:0000256" key="7">
    <source>
        <dbReference type="ARBA" id="ARBA00022848"/>
    </source>
</evidence>
<evidence type="ECO:0000313" key="16">
    <source>
        <dbReference type="EMBL" id="PAV68251.1"/>
    </source>
</evidence>
<evidence type="ECO:0000256" key="1">
    <source>
        <dbReference type="ARBA" id="ARBA00004477"/>
    </source>
</evidence>
<evidence type="ECO:0000256" key="14">
    <source>
        <dbReference type="SAM" id="Phobius"/>
    </source>
</evidence>
<comment type="similarity">
    <text evidence="3">Belongs to the steroid 5-alpha reductase family.</text>
</comment>
<dbReference type="GO" id="GO:0003865">
    <property type="term" value="F:3-oxo-5-alpha-steroid 4-dehydrogenase activity"/>
    <property type="evidence" value="ECO:0007669"/>
    <property type="project" value="TreeGrafter"/>
</dbReference>
<keyword evidence="5" id="KW-0221">Differentiation</keyword>
<dbReference type="AlphaFoldDB" id="A0A2A2K2W0"/>
<dbReference type="GO" id="GO:0006694">
    <property type="term" value="P:steroid biosynthetic process"/>
    <property type="evidence" value="ECO:0007669"/>
    <property type="project" value="TreeGrafter"/>
</dbReference>
<feature type="transmembrane region" description="Helical" evidence="14">
    <location>
        <begin position="271"/>
        <end position="291"/>
    </location>
</feature>
<keyword evidence="6" id="KW-0256">Endoplasmic reticulum</keyword>
<evidence type="ECO:0000256" key="9">
    <source>
        <dbReference type="ARBA" id="ARBA00022989"/>
    </source>
</evidence>
<keyword evidence="10" id="KW-0560">Oxidoreductase</keyword>
<evidence type="ECO:0000256" key="8">
    <source>
        <dbReference type="ARBA" id="ARBA00022857"/>
    </source>
</evidence>
<comment type="caution">
    <text evidence="16">The sequence shown here is derived from an EMBL/GenBank/DDBJ whole genome shotgun (WGS) entry which is preliminary data.</text>
</comment>
<name>A0A2A2K2W0_9BILA</name>